<reference evidence="3 4" key="1">
    <citation type="submission" date="2018-06" db="EMBL/GenBank/DDBJ databases">
        <title>The Genome of Cuscuta australis (Dodder) Provides Insight into the Evolution of Plant Parasitism.</title>
        <authorList>
            <person name="Liu H."/>
        </authorList>
    </citation>
    <scope>NUCLEOTIDE SEQUENCE [LARGE SCALE GENOMIC DNA]</scope>
    <source>
        <strain evidence="4">cv. Yunnan</strain>
        <tissue evidence="3">Vines</tissue>
    </source>
</reference>
<accession>A0A328E602</accession>
<dbReference type="InterPro" id="IPR011989">
    <property type="entry name" value="ARM-like"/>
</dbReference>
<dbReference type="GO" id="GO:0000774">
    <property type="term" value="F:adenyl-nucleotide exchange factor activity"/>
    <property type="evidence" value="ECO:0007669"/>
    <property type="project" value="TreeGrafter"/>
</dbReference>
<dbReference type="InterPro" id="IPR013918">
    <property type="entry name" value="Nucleotide_exch_fac_Fes1"/>
</dbReference>
<evidence type="ECO:0000259" key="2">
    <source>
        <dbReference type="Pfam" id="PF08609"/>
    </source>
</evidence>
<dbReference type="GO" id="GO:0005783">
    <property type="term" value="C:endoplasmic reticulum"/>
    <property type="evidence" value="ECO:0007669"/>
    <property type="project" value="TreeGrafter"/>
</dbReference>
<dbReference type="Proteomes" id="UP000249390">
    <property type="component" value="Unassembled WGS sequence"/>
</dbReference>
<keyword evidence="1" id="KW-0732">Signal</keyword>
<dbReference type="PANTHER" id="PTHR19316:SF32">
    <property type="entry name" value="ARM REPEAT SUPERFAMILY PROTEIN"/>
    <property type="match status" value="1"/>
</dbReference>
<protein>
    <recommendedName>
        <fullName evidence="2">Nucleotide exchange factor Fes1 domain-containing protein</fullName>
    </recommendedName>
</protein>
<dbReference type="AlphaFoldDB" id="A0A328E602"/>
<feature type="signal peptide" evidence="1">
    <location>
        <begin position="1"/>
        <end position="23"/>
    </location>
</feature>
<dbReference type="InterPro" id="IPR050693">
    <property type="entry name" value="Hsp70_NEF-Inhibitors"/>
</dbReference>
<proteinExistence type="predicted"/>
<evidence type="ECO:0000313" key="4">
    <source>
        <dbReference type="Proteomes" id="UP000249390"/>
    </source>
</evidence>
<name>A0A328E602_9ASTE</name>
<dbReference type="PANTHER" id="PTHR19316">
    <property type="entry name" value="PROTEIN FOLDING REGULATOR"/>
    <property type="match status" value="1"/>
</dbReference>
<dbReference type="InterPro" id="IPR016024">
    <property type="entry name" value="ARM-type_fold"/>
</dbReference>
<comment type="caution">
    <text evidence="3">The sequence shown here is derived from an EMBL/GenBank/DDBJ whole genome shotgun (WGS) entry which is preliminary data.</text>
</comment>
<dbReference type="Gene3D" id="1.25.10.10">
    <property type="entry name" value="Leucine-rich Repeat Variant"/>
    <property type="match status" value="1"/>
</dbReference>
<feature type="chain" id="PRO_5016239065" description="Nucleotide exchange factor Fes1 domain-containing protein" evidence="1">
    <location>
        <begin position="24"/>
        <end position="386"/>
    </location>
</feature>
<dbReference type="EMBL" id="NQVE01000027">
    <property type="protein sequence ID" value="RAL53382.1"/>
    <property type="molecule type" value="Genomic_DNA"/>
</dbReference>
<evidence type="ECO:0000256" key="1">
    <source>
        <dbReference type="SAM" id="SignalP"/>
    </source>
</evidence>
<feature type="domain" description="Nucleotide exchange factor Fes1" evidence="2">
    <location>
        <begin position="67"/>
        <end position="158"/>
    </location>
</feature>
<organism evidence="3 4">
    <name type="scientific">Cuscuta australis</name>
    <dbReference type="NCBI Taxonomy" id="267555"/>
    <lineage>
        <taxon>Eukaryota</taxon>
        <taxon>Viridiplantae</taxon>
        <taxon>Streptophyta</taxon>
        <taxon>Embryophyta</taxon>
        <taxon>Tracheophyta</taxon>
        <taxon>Spermatophyta</taxon>
        <taxon>Magnoliopsida</taxon>
        <taxon>eudicotyledons</taxon>
        <taxon>Gunneridae</taxon>
        <taxon>Pentapetalae</taxon>
        <taxon>asterids</taxon>
        <taxon>lamiids</taxon>
        <taxon>Solanales</taxon>
        <taxon>Convolvulaceae</taxon>
        <taxon>Cuscuteae</taxon>
        <taxon>Cuscuta</taxon>
        <taxon>Cuscuta subgen. Grammica</taxon>
        <taxon>Cuscuta sect. Cleistogrammica</taxon>
    </lineage>
</organism>
<dbReference type="SUPFAM" id="SSF48371">
    <property type="entry name" value="ARM repeat"/>
    <property type="match status" value="1"/>
</dbReference>
<dbReference type="Pfam" id="PF08609">
    <property type="entry name" value="Fes1"/>
    <property type="match status" value="1"/>
</dbReference>
<sequence>MAALRFLLIILLAAVPAVMPVTATYTAKSDGHNRSTGEAHGVLWPGAEEGDLIPTAEEEFFGGFSDLEGMLQWAIGHSDPAKLKEAAQDVQKLSPEELTARQIELQEFMEKNKMPSDAKLMQIALDDLKNSSVSLEDRIRALNELLELVEPVHNANDLQNLGGLNVIMGELHHSESVIRTLAAEILGKASQNNLNTQKQVLELGALEILVKMVKMRSIEEATKALYAISALVRNNLYGQELFYKEAGEAMLLDILKNSSLDIRLHRKSVALVADLAECQHGSENKEELPLFSNRYFLKSLVDLVASSDLDLQEKALHAIRNLLLLRSTEALVFKDFCKLDVALEHMRLRLQQLSVDENHREYARDMESLRGEVEQALIQKLNPPRT</sequence>
<evidence type="ECO:0000313" key="3">
    <source>
        <dbReference type="EMBL" id="RAL53382.1"/>
    </source>
</evidence>
<keyword evidence="4" id="KW-1185">Reference proteome</keyword>
<gene>
    <name evidence="3" type="ORF">DM860_007054</name>
</gene>